<dbReference type="GO" id="GO:1902495">
    <property type="term" value="C:transmembrane transporter complex"/>
    <property type="evidence" value="ECO:0007669"/>
    <property type="project" value="UniProtKB-ARBA"/>
</dbReference>
<dbReference type="PROSITE" id="PS50893">
    <property type="entry name" value="ABC_TRANSPORTER_2"/>
    <property type="match status" value="1"/>
</dbReference>
<dbReference type="RefSeq" id="WP_015259507.1">
    <property type="nucleotide sequence ID" value="NC_019902.2"/>
</dbReference>
<keyword evidence="1" id="KW-0813">Transport</keyword>
<organism evidence="6 7">
    <name type="scientific">Thioalkalivibrio nitratireducens (strain DSM 14787 / UNIQEM 213 / ALEN2)</name>
    <dbReference type="NCBI Taxonomy" id="1255043"/>
    <lineage>
        <taxon>Bacteria</taxon>
        <taxon>Pseudomonadati</taxon>
        <taxon>Pseudomonadota</taxon>
        <taxon>Gammaproteobacteria</taxon>
        <taxon>Chromatiales</taxon>
        <taxon>Ectothiorhodospiraceae</taxon>
        <taxon>Thioalkalivibrio</taxon>
    </lineage>
</organism>
<dbReference type="FunFam" id="3.40.50.300:FF:000032">
    <property type="entry name" value="Export ABC transporter ATP-binding protein"/>
    <property type="match status" value="1"/>
</dbReference>
<dbReference type="GO" id="GO:0022857">
    <property type="term" value="F:transmembrane transporter activity"/>
    <property type="evidence" value="ECO:0007669"/>
    <property type="project" value="TreeGrafter"/>
</dbReference>
<evidence type="ECO:0000313" key="7">
    <source>
        <dbReference type="Proteomes" id="UP000010809"/>
    </source>
</evidence>
<dbReference type="PATRIC" id="fig|1255043.3.peg.2783"/>
<keyword evidence="7" id="KW-1185">Reference proteome</keyword>
<reference evidence="6" key="1">
    <citation type="submission" date="2015-12" db="EMBL/GenBank/DDBJ databases">
        <authorList>
            <person name="Tikhonova T.V."/>
            <person name="Pavlov A.R."/>
            <person name="Beletsky A.V."/>
            <person name="Mardanov A.V."/>
            <person name="Sorokin D.Y."/>
            <person name="Ravin N.V."/>
            <person name="Popov V.O."/>
        </authorList>
    </citation>
    <scope>NUCLEOTIDE SEQUENCE</scope>
    <source>
        <strain evidence="6">DSM 14787</strain>
    </source>
</reference>
<dbReference type="PANTHER" id="PTHR24220">
    <property type="entry name" value="IMPORT ATP-BINDING PROTEIN"/>
    <property type="match status" value="1"/>
</dbReference>
<name>L0E1A4_THIND</name>
<dbReference type="InterPro" id="IPR017911">
    <property type="entry name" value="MacB-like_ATP-bd"/>
</dbReference>
<evidence type="ECO:0000256" key="3">
    <source>
        <dbReference type="ARBA" id="ARBA00022840"/>
    </source>
</evidence>
<protein>
    <submittedName>
        <fullName evidence="6">ABC transporter-like protein</fullName>
    </submittedName>
</protein>
<dbReference type="PANTHER" id="PTHR24220:SF86">
    <property type="entry name" value="ABC TRANSPORTER ABCH.1"/>
    <property type="match status" value="1"/>
</dbReference>
<dbReference type="GO" id="GO:0005524">
    <property type="term" value="F:ATP binding"/>
    <property type="evidence" value="ECO:0007669"/>
    <property type="project" value="UniProtKB-KW"/>
</dbReference>
<dbReference type="InterPro" id="IPR003593">
    <property type="entry name" value="AAA+_ATPase"/>
</dbReference>
<proteinExistence type="inferred from homology"/>
<dbReference type="GO" id="GO:0016887">
    <property type="term" value="F:ATP hydrolysis activity"/>
    <property type="evidence" value="ECO:0007669"/>
    <property type="project" value="InterPro"/>
</dbReference>
<dbReference type="OrthoDB" id="66958at2"/>
<keyword evidence="2" id="KW-0547">Nucleotide-binding</keyword>
<evidence type="ECO:0000313" key="6">
    <source>
        <dbReference type="EMBL" id="AGA34396.1"/>
    </source>
</evidence>
<dbReference type="SMART" id="SM00382">
    <property type="entry name" value="AAA"/>
    <property type="match status" value="1"/>
</dbReference>
<dbReference type="SUPFAM" id="SSF52540">
    <property type="entry name" value="P-loop containing nucleoside triphosphate hydrolases"/>
    <property type="match status" value="1"/>
</dbReference>
<dbReference type="eggNOG" id="COG1136">
    <property type="taxonomic scope" value="Bacteria"/>
</dbReference>
<dbReference type="InterPro" id="IPR015854">
    <property type="entry name" value="ABC_transpr_LolD-like"/>
</dbReference>
<dbReference type="InterPro" id="IPR003439">
    <property type="entry name" value="ABC_transporter-like_ATP-bd"/>
</dbReference>
<dbReference type="GO" id="GO:0005886">
    <property type="term" value="C:plasma membrane"/>
    <property type="evidence" value="ECO:0007669"/>
    <property type="project" value="TreeGrafter"/>
</dbReference>
<keyword evidence="3" id="KW-0067">ATP-binding</keyword>
<dbReference type="AlphaFoldDB" id="L0E1A4"/>
<accession>L0E1A4</accession>
<dbReference type="EMBL" id="CP003989">
    <property type="protein sequence ID" value="AGA34396.1"/>
    <property type="molecule type" value="Genomic_DNA"/>
</dbReference>
<sequence>MMLLRGEELSKSYVIGDQRIHAVHTVSVDIVPGEFVAVIGHSGSGKSTLLSMLGGLTRPTSGTVYFENESLWGQRDSRRSLMRNERIGFVFQFSSLIPTLTALDNVVLPRMFGRERVSADVYSQAEALLDTVGLTEKIHCYPSELSGGQQRRVAIARSLINRPKLLFADEPTGDLDEQTEAEVMDLLLQTLNQDGTALLMVTHNNALAERADRVLKMKDGRLL</sequence>
<comment type="similarity">
    <text evidence="4">Belongs to the ABC transporter superfamily. Macrolide exporter (TC 3.A.1.122) family.</text>
</comment>
<evidence type="ECO:0000256" key="4">
    <source>
        <dbReference type="ARBA" id="ARBA00038388"/>
    </source>
</evidence>
<evidence type="ECO:0000256" key="1">
    <source>
        <dbReference type="ARBA" id="ARBA00022448"/>
    </source>
</evidence>
<dbReference type="Gene3D" id="3.40.50.300">
    <property type="entry name" value="P-loop containing nucleotide triphosphate hydrolases"/>
    <property type="match status" value="1"/>
</dbReference>
<evidence type="ECO:0000259" key="5">
    <source>
        <dbReference type="PROSITE" id="PS50893"/>
    </source>
</evidence>
<feature type="domain" description="ABC transporter" evidence="5">
    <location>
        <begin position="4"/>
        <end position="223"/>
    </location>
</feature>
<dbReference type="PROSITE" id="PS00211">
    <property type="entry name" value="ABC_TRANSPORTER_1"/>
    <property type="match status" value="1"/>
</dbReference>
<dbReference type="STRING" id="1255043.TVNIR_2758"/>
<gene>
    <name evidence="6" type="ordered locus">TVNIR_2758</name>
</gene>
<dbReference type="Pfam" id="PF00005">
    <property type="entry name" value="ABC_tran"/>
    <property type="match status" value="1"/>
</dbReference>
<dbReference type="HOGENOM" id="CLU_000604_1_22_6"/>
<evidence type="ECO:0000256" key="2">
    <source>
        <dbReference type="ARBA" id="ARBA00022741"/>
    </source>
</evidence>
<dbReference type="InterPro" id="IPR017871">
    <property type="entry name" value="ABC_transporter-like_CS"/>
</dbReference>
<dbReference type="KEGG" id="tni:TVNIR_2758"/>
<dbReference type="Proteomes" id="UP000010809">
    <property type="component" value="Chromosome"/>
</dbReference>
<dbReference type="CDD" id="cd03255">
    <property type="entry name" value="ABC_MJ0796_LolCDE_FtsE"/>
    <property type="match status" value="1"/>
</dbReference>
<dbReference type="InterPro" id="IPR027417">
    <property type="entry name" value="P-loop_NTPase"/>
</dbReference>